<dbReference type="AlphaFoldDB" id="A0A9D3S8A8"/>
<keyword evidence="3" id="KW-1185">Reference proteome</keyword>
<feature type="region of interest" description="Disordered" evidence="1">
    <location>
        <begin position="129"/>
        <end position="151"/>
    </location>
</feature>
<organism evidence="2 3">
    <name type="scientific">Hemibagrus wyckioides</name>
    <dbReference type="NCBI Taxonomy" id="337641"/>
    <lineage>
        <taxon>Eukaryota</taxon>
        <taxon>Metazoa</taxon>
        <taxon>Chordata</taxon>
        <taxon>Craniata</taxon>
        <taxon>Vertebrata</taxon>
        <taxon>Euteleostomi</taxon>
        <taxon>Actinopterygii</taxon>
        <taxon>Neopterygii</taxon>
        <taxon>Teleostei</taxon>
        <taxon>Ostariophysi</taxon>
        <taxon>Siluriformes</taxon>
        <taxon>Bagridae</taxon>
        <taxon>Hemibagrus</taxon>
    </lineage>
</organism>
<evidence type="ECO:0000313" key="2">
    <source>
        <dbReference type="EMBL" id="KAG7315021.1"/>
    </source>
</evidence>
<comment type="caution">
    <text evidence="2">The sequence shown here is derived from an EMBL/GenBank/DDBJ whole genome shotgun (WGS) entry which is preliminary data.</text>
</comment>
<evidence type="ECO:0000256" key="1">
    <source>
        <dbReference type="SAM" id="MobiDB-lite"/>
    </source>
</evidence>
<protein>
    <submittedName>
        <fullName evidence="2">Uncharacterized protein</fullName>
    </submittedName>
</protein>
<proteinExistence type="predicted"/>
<name>A0A9D3S8A8_9TELE</name>
<accession>A0A9D3S8A8</accession>
<sequence length="151" mass="16930">MDTAWARRSRSSAFSVTPPYRGGEFNMEFLTGTELVPEWMKECGHRSREAGEETVLMSAIKALPTRPKHIRTSSKVGPCLKWFCPSAAVGDRWISASFPASPLSPIPERRRGSRIGRLTLDGLRFFPRSGGEPQLFRDTMNPSFGTRGRKE</sequence>
<dbReference type="EMBL" id="JAHKSW010000027">
    <property type="protein sequence ID" value="KAG7315021.1"/>
    <property type="molecule type" value="Genomic_DNA"/>
</dbReference>
<dbReference type="Proteomes" id="UP000824219">
    <property type="component" value="Linkage Group LG27"/>
</dbReference>
<reference evidence="2 3" key="1">
    <citation type="submission" date="2021-06" db="EMBL/GenBank/DDBJ databases">
        <title>Chromosome-level genome assembly of the red-tail catfish (Hemibagrus wyckioides).</title>
        <authorList>
            <person name="Shao F."/>
        </authorList>
    </citation>
    <scope>NUCLEOTIDE SEQUENCE [LARGE SCALE GENOMIC DNA]</scope>
    <source>
        <strain evidence="2">EC202008001</strain>
        <tissue evidence="2">Blood</tissue>
    </source>
</reference>
<evidence type="ECO:0000313" key="3">
    <source>
        <dbReference type="Proteomes" id="UP000824219"/>
    </source>
</evidence>
<gene>
    <name evidence="2" type="ORF">KOW79_021109</name>
</gene>